<sequence length="138" mass="14824">MMDDLPVLMRRITRTTFFFLSLGCVGWAIWPDRQPVFGGFLIGVAGGLLISWHLAWKISMIAAKAAAGTARRFGGFGFVSRAAIAALAAIVSVRMLHYNLPATAAGLLTGPLVTLLLGLLSIRRRSGGHTSDERGEKQ</sequence>
<evidence type="ECO:0000256" key="1">
    <source>
        <dbReference type="ARBA" id="ARBA00004651"/>
    </source>
</evidence>
<name>A0A4U0FEX9_9BACL</name>
<dbReference type="OrthoDB" id="2678639at2"/>
<evidence type="ECO:0000313" key="8">
    <source>
        <dbReference type="Proteomes" id="UP000309673"/>
    </source>
</evidence>
<comment type="caution">
    <text evidence="7">The sequence shown here is derived from an EMBL/GenBank/DDBJ whole genome shotgun (WGS) entry which is preliminary data.</text>
</comment>
<evidence type="ECO:0000313" key="7">
    <source>
        <dbReference type="EMBL" id="TJY41882.1"/>
    </source>
</evidence>
<accession>A0A4U0FEX9</accession>
<feature type="transmembrane region" description="Helical" evidence="6">
    <location>
        <begin position="76"/>
        <end position="96"/>
    </location>
</feature>
<keyword evidence="2" id="KW-1003">Cell membrane</keyword>
<organism evidence="7 8">
    <name type="scientific">Cohnella pontilimi</name>
    <dbReference type="NCBI Taxonomy" id="2564100"/>
    <lineage>
        <taxon>Bacteria</taxon>
        <taxon>Bacillati</taxon>
        <taxon>Bacillota</taxon>
        <taxon>Bacilli</taxon>
        <taxon>Bacillales</taxon>
        <taxon>Paenibacillaceae</taxon>
        <taxon>Cohnella</taxon>
    </lineage>
</organism>
<gene>
    <name evidence="7" type="ORF">E5161_11815</name>
</gene>
<evidence type="ECO:0000256" key="6">
    <source>
        <dbReference type="SAM" id="Phobius"/>
    </source>
</evidence>
<keyword evidence="4 6" id="KW-1133">Transmembrane helix</keyword>
<protein>
    <submittedName>
        <fullName evidence="7">ATP synthase subunit I</fullName>
    </submittedName>
</protein>
<comment type="subcellular location">
    <subcellularLocation>
        <location evidence="1">Cell membrane</location>
        <topology evidence="1">Multi-pass membrane protein</topology>
    </subcellularLocation>
</comment>
<keyword evidence="8" id="KW-1185">Reference proteome</keyword>
<feature type="transmembrane region" description="Helical" evidence="6">
    <location>
        <begin position="12"/>
        <end position="30"/>
    </location>
</feature>
<dbReference type="Pfam" id="PF03899">
    <property type="entry name" value="ATP-synt_I"/>
    <property type="match status" value="1"/>
</dbReference>
<feature type="transmembrane region" description="Helical" evidence="6">
    <location>
        <begin position="102"/>
        <end position="122"/>
    </location>
</feature>
<evidence type="ECO:0000256" key="4">
    <source>
        <dbReference type="ARBA" id="ARBA00022989"/>
    </source>
</evidence>
<proteinExistence type="predicted"/>
<dbReference type="GO" id="GO:0005886">
    <property type="term" value="C:plasma membrane"/>
    <property type="evidence" value="ECO:0007669"/>
    <property type="project" value="UniProtKB-SubCell"/>
</dbReference>
<keyword evidence="3 6" id="KW-0812">Transmembrane</keyword>
<evidence type="ECO:0000256" key="2">
    <source>
        <dbReference type="ARBA" id="ARBA00022475"/>
    </source>
</evidence>
<keyword evidence="5 6" id="KW-0472">Membrane</keyword>
<reference evidence="7 8" key="1">
    <citation type="submission" date="2019-04" db="EMBL/GenBank/DDBJ databases">
        <title>Cohnella sp. nov., isolated from soil.</title>
        <authorList>
            <person name="Kim W."/>
        </authorList>
    </citation>
    <scope>NUCLEOTIDE SEQUENCE [LARGE SCALE GENOMIC DNA]</scope>
    <source>
        <strain evidence="7 8">CAU 1483</strain>
    </source>
</reference>
<evidence type="ECO:0000256" key="3">
    <source>
        <dbReference type="ARBA" id="ARBA00022692"/>
    </source>
</evidence>
<dbReference type="EMBL" id="SUPK01000005">
    <property type="protein sequence ID" value="TJY41882.1"/>
    <property type="molecule type" value="Genomic_DNA"/>
</dbReference>
<dbReference type="Proteomes" id="UP000309673">
    <property type="component" value="Unassembled WGS sequence"/>
</dbReference>
<dbReference type="InterPro" id="IPR005598">
    <property type="entry name" value="ATP_synth_I"/>
</dbReference>
<feature type="transmembrane region" description="Helical" evidence="6">
    <location>
        <begin position="36"/>
        <end position="55"/>
    </location>
</feature>
<dbReference type="AlphaFoldDB" id="A0A4U0FEX9"/>
<evidence type="ECO:0000256" key="5">
    <source>
        <dbReference type="ARBA" id="ARBA00023136"/>
    </source>
</evidence>